<evidence type="ECO:0000256" key="7">
    <source>
        <dbReference type="ARBA" id="ARBA00022676"/>
    </source>
</evidence>
<organism evidence="12 13">
    <name type="scientific">Tepidibacter hydrothermalis</name>
    <dbReference type="NCBI Taxonomy" id="3036126"/>
    <lineage>
        <taxon>Bacteria</taxon>
        <taxon>Bacillati</taxon>
        <taxon>Bacillota</taxon>
        <taxon>Clostridia</taxon>
        <taxon>Peptostreptococcales</taxon>
        <taxon>Peptostreptococcaceae</taxon>
        <taxon>Tepidibacter</taxon>
    </lineage>
</organism>
<dbReference type="InterPro" id="IPR023195">
    <property type="entry name" value="Nict_dMeBzImd_PRibTrfase_N"/>
</dbReference>
<evidence type="ECO:0000256" key="10">
    <source>
        <dbReference type="ARBA" id="ARBA00047340"/>
    </source>
</evidence>
<comment type="similarity">
    <text evidence="3 11">Belongs to the CobT family.</text>
</comment>
<reference evidence="12 13" key="1">
    <citation type="submission" date="2023-03" db="EMBL/GenBank/DDBJ databases">
        <title>Complete genome sequence of Tepidibacter sp. SWIR-1, isolated from a deep-sea hydrothermal vent.</title>
        <authorList>
            <person name="Li X."/>
        </authorList>
    </citation>
    <scope>NUCLEOTIDE SEQUENCE [LARGE SCALE GENOMIC DNA]</scope>
    <source>
        <strain evidence="12 13">SWIR-1</strain>
    </source>
</reference>
<dbReference type="SUPFAM" id="SSF52733">
    <property type="entry name" value="Nicotinate mononucleotide:5,6-dimethylbenzimidazole phosphoribosyltransferase (CobT)"/>
    <property type="match status" value="1"/>
</dbReference>
<dbReference type="RefSeq" id="WP_277731963.1">
    <property type="nucleotide sequence ID" value="NZ_CP120733.1"/>
</dbReference>
<keyword evidence="6 11" id="KW-0169">Cobalamin biosynthesis</keyword>
<dbReference type="EMBL" id="CP120733">
    <property type="protein sequence ID" value="WFD09985.1"/>
    <property type="molecule type" value="Genomic_DNA"/>
</dbReference>
<keyword evidence="13" id="KW-1185">Reference proteome</keyword>
<gene>
    <name evidence="11 12" type="primary">cobT</name>
    <name evidence="12" type="ORF">P4S50_16655</name>
</gene>
<evidence type="ECO:0000256" key="5">
    <source>
        <dbReference type="ARBA" id="ARBA00015486"/>
    </source>
</evidence>
<comment type="catalytic activity">
    <reaction evidence="10 11">
        <text>5,6-dimethylbenzimidazole + nicotinate beta-D-ribonucleotide = alpha-ribazole 5'-phosphate + nicotinate + H(+)</text>
        <dbReference type="Rhea" id="RHEA:11196"/>
        <dbReference type="ChEBI" id="CHEBI:15378"/>
        <dbReference type="ChEBI" id="CHEBI:15890"/>
        <dbReference type="ChEBI" id="CHEBI:32544"/>
        <dbReference type="ChEBI" id="CHEBI:57502"/>
        <dbReference type="ChEBI" id="CHEBI:57918"/>
        <dbReference type="EC" id="2.4.2.21"/>
    </reaction>
</comment>
<keyword evidence="7 11" id="KW-0328">Glycosyltransferase</keyword>
<keyword evidence="8 11" id="KW-0808">Transferase</keyword>
<comment type="function">
    <text evidence="1 11">Catalyzes the synthesis of alpha-ribazole-5'-phosphate from nicotinate mononucleotide (NAMN) and 5,6-dimethylbenzimidazole (DMB).</text>
</comment>
<dbReference type="Proteomes" id="UP001222800">
    <property type="component" value="Chromosome"/>
</dbReference>
<comment type="pathway">
    <text evidence="2 11">Nucleoside biosynthesis; alpha-ribazole biosynthesis; alpha-ribazole from 5,6-dimethylbenzimidazole: step 1/2.</text>
</comment>
<dbReference type="PANTHER" id="PTHR43463:SF1">
    <property type="entry name" value="NICOTINATE-NUCLEOTIDE--DIMETHYLBENZIMIDAZOLE PHOSPHORIBOSYLTRANSFERASE"/>
    <property type="match status" value="1"/>
</dbReference>
<evidence type="ECO:0000313" key="12">
    <source>
        <dbReference type="EMBL" id="WFD09985.1"/>
    </source>
</evidence>
<dbReference type="NCBIfam" id="TIGR03160">
    <property type="entry name" value="cobT_DBIPRT"/>
    <property type="match status" value="1"/>
</dbReference>
<feature type="active site" description="Proton acceptor" evidence="11">
    <location>
        <position position="317"/>
    </location>
</feature>
<dbReference type="Pfam" id="PF02277">
    <property type="entry name" value="DBI_PRT"/>
    <property type="match status" value="1"/>
</dbReference>
<dbReference type="EC" id="2.4.2.21" evidence="4 11"/>
<evidence type="ECO:0000256" key="3">
    <source>
        <dbReference type="ARBA" id="ARBA00007110"/>
    </source>
</evidence>
<dbReference type="InterPro" id="IPR003200">
    <property type="entry name" value="Nict_dMeBzImd_PRibTrfase"/>
</dbReference>
<proteinExistence type="inferred from homology"/>
<dbReference type="Gene3D" id="1.10.1610.10">
    <property type="match status" value="1"/>
</dbReference>
<dbReference type="PANTHER" id="PTHR43463">
    <property type="entry name" value="NICOTINATE-NUCLEOTIDE--DIMETHYLBENZIMIDAZOLE PHOSPHORIBOSYLTRANSFERASE"/>
    <property type="match status" value="1"/>
</dbReference>
<dbReference type="Gene3D" id="3.40.50.10210">
    <property type="match status" value="1"/>
</dbReference>
<evidence type="ECO:0000256" key="9">
    <source>
        <dbReference type="ARBA" id="ARBA00030686"/>
    </source>
</evidence>
<dbReference type="CDD" id="cd02439">
    <property type="entry name" value="DMB-PRT_CobT"/>
    <property type="match status" value="1"/>
</dbReference>
<dbReference type="HAMAP" id="MF_00230">
    <property type="entry name" value="CobT"/>
    <property type="match status" value="1"/>
</dbReference>
<evidence type="ECO:0000256" key="11">
    <source>
        <dbReference type="HAMAP-Rule" id="MF_00230"/>
    </source>
</evidence>
<dbReference type="InterPro" id="IPR017846">
    <property type="entry name" value="Nict_dMeBzImd_PRibTrfase_bact"/>
</dbReference>
<dbReference type="NCBIfam" id="NF000996">
    <property type="entry name" value="PRK00105.1"/>
    <property type="match status" value="1"/>
</dbReference>
<name>A0ABY8EDL4_9FIRM</name>
<dbReference type="GO" id="GO:0008939">
    <property type="term" value="F:nicotinate-nucleotide-dimethylbenzimidazole phosphoribosyltransferase activity"/>
    <property type="evidence" value="ECO:0007669"/>
    <property type="project" value="UniProtKB-EC"/>
</dbReference>
<dbReference type="InterPro" id="IPR036087">
    <property type="entry name" value="Nict_dMeBzImd_PRibTrfase_sf"/>
</dbReference>
<evidence type="ECO:0000256" key="6">
    <source>
        <dbReference type="ARBA" id="ARBA00022573"/>
    </source>
</evidence>
<protein>
    <recommendedName>
        <fullName evidence="5 11">Nicotinate-nucleotide--dimethylbenzimidazole phosphoribosyltransferase</fullName>
        <shortName evidence="11">NN:DBI PRT</shortName>
        <ecNumber evidence="4 11">2.4.2.21</ecNumber>
    </recommendedName>
    <alternativeName>
        <fullName evidence="9 11">N(1)-alpha-phosphoribosyltransferase</fullName>
    </alternativeName>
</protein>
<evidence type="ECO:0000256" key="8">
    <source>
        <dbReference type="ARBA" id="ARBA00022679"/>
    </source>
</evidence>
<sequence length="348" mass="37525">MKLLNETINSISNVERKYMDLAQQRLDSFFKPIGSLGKLEDICVQLSGIYRKINFDTSKKAILAFAADHGIYEEGVAPDPQEITRLQIPNFVKGVSGVGCLAKSANADVVAVDVGINCDDLIDGVLDYKIRKGTSNMAKGPAMTYDEAIRSLEIGIELSNKLINEGYTVLGIGEMGIGNTSATSAIISVFTDLDPLDVTGMGSGLNSDSIIKKANTIKKAIHINNPIKEDPIDVLSKIGGFEIGAMAGVILSASSNNIPVVLDGFISYAAAIIAYNLNNTTKEYMIASHFSKEKATSKALELLKLEPMLYMDMRLGEGSGAALAFNIIESANYMYKNMVQRDEICSIV</sequence>
<evidence type="ECO:0000256" key="4">
    <source>
        <dbReference type="ARBA" id="ARBA00011991"/>
    </source>
</evidence>
<evidence type="ECO:0000256" key="1">
    <source>
        <dbReference type="ARBA" id="ARBA00002197"/>
    </source>
</evidence>
<evidence type="ECO:0000313" key="13">
    <source>
        <dbReference type="Proteomes" id="UP001222800"/>
    </source>
</evidence>
<accession>A0ABY8EDL4</accession>
<evidence type="ECO:0000256" key="2">
    <source>
        <dbReference type="ARBA" id="ARBA00005049"/>
    </source>
</evidence>